<keyword evidence="2" id="KW-1185">Reference proteome</keyword>
<organism evidence="1 2">
    <name type="scientific">Wandonia haliotis</name>
    <dbReference type="NCBI Taxonomy" id="574963"/>
    <lineage>
        <taxon>Bacteria</taxon>
        <taxon>Pseudomonadati</taxon>
        <taxon>Bacteroidota</taxon>
        <taxon>Flavobacteriia</taxon>
        <taxon>Flavobacteriales</taxon>
        <taxon>Crocinitomicaceae</taxon>
        <taxon>Wandonia</taxon>
    </lineage>
</organism>
<gene>
    <name evidence="1" type="ORF">GCM10009118_30980</name>
</gene>
<sequence length="146" mass="16878">MKKFTFTLLTAVLVVSCNKDKKAIKEIDGQWKEIRSEIIAGESVLESEIDPLYMGGDFYFYTCNSKKEAYCDLLIKYYSEEDTAFVDFPYEFIIKDKVDSLLIKEGVIDTAYVNRFKIESIGENDLVLRQEISGDTAYQRVFSKIE</sequence>
<evidence type="ECO:0008006" key="3">
    <source>
        <dbReference type="Google" id="ProtNLM"/>
    </source>
</evidence>
<accession>A0ABN1MTQ2</accession>
<comment type="caution">
    <text evidence="1">The sequence shown here is derived from an EMBL/GenBank/DDBJ whole genome shotgun (WGS) entry which is preliminary data.</text>
</comment>
<reference evidence="1 2" key="1">
    <citation type="journal article" date="2019" name="Int. J. Syst. Evol. Microbiol.">
        <title>The Global Catalogue of Microorganisms (GCM) 10K type strain sequencing project: providing services to taxonomists for standard genome sequencing and annotation.</title>
        <authorList>
            <consortium name="The Broad Institute Genomics Platform"/>
            <consortium name="The Broad Institute Genome Sequencing Center for Infectious Disease"/>
            <person name="Wu L."/>
            <person name="Ma J."/>
        </authorList>
    </citation>
    <scope>NUCLEOTIDE SEQUENCE [LARGE SCALE GENOMIC DNA]</scope>
    <source>
        <strain evidence="1 2">JCM 16083</strain>
    </source>
</reference>
<name>A0ABN1MTQ2_9FLAO</name>
<dbReference type="RefSeq" id="WP_343790048.1">
    <property type="nucleotide sequence ID" value="NZ_BAAAFH010000022.1"/>
</dbReference>
<protein>
    <recommendedName>
        <fullName evidence="3">Lipocalin-like domain-containing protein</fullName>
    </recommendedName>
</protein>
<dbReference type="EMBL" id="BAAAFH010000022">
    <property type="protein sequence ID" value="GAA0876688.1"/>
    <property type="molecule type" value="Genomic_DNA"/>
</dbReference>
<proteinExistence type="predicted"/>
<evidence type="ECO:0000313" key="1">
    <source>
        <dbReference type="EMBL" id="GAA0876688.1"/>
    </source>
</evidence>
<dbReference type="Proteomes" id="UP001501126">
    <property type="component" value="Unassembled WGS sequence"/>
</dbReference>
<dbReference type="PROSITE" id="PS51257">
    <property type="entry name" value="PROKAR_LIPOPROTEIN"/>
    <property type="match status" value="1"/>
</dbReference>
<evidence type="ECO:0000313" key="2">
    <source>
        <dbReference type="Proteomes" id="UP001501126"/>
    </source>
</evidence>